<keyword evidence="5" id="KW-1185">Reference proteome</keyword>
<evidence type="ECO:0000256" key="1">
    <source>
        <dbReference type="ARBA" id="ARBA00006611"/>
    </source>
</evidence>
<feature type="domain" description="Bacterial type II secretion system protein E" evidence="3">
    <location>
        <begin position="194"/>
        <end position="208"/>
    </location>
</feature>
<dbReference type="GO" id="GO:0016887">
    <property type="term" value="F:ATP hydrolysis activity"/>
    <property type="evidence" value="ECO:0007669"/>
    <property type="project" value="InterPro"/>
</dbReference>
<name>A0A562ZP51_9BURK</name>
<dbReference type="InterPro" id="IPR027417">
    <property type="entry name" value="P-loop_NTPase"/>
</dbReference>
<dbReference type="Proteomes" id="UP000318199">
    <property type="component" value="Unassembled WGS sequence"/>
</dbReference>
<dbReference type="Gene3D" id="3.30.450.90">
    <property type="match status" value="1"/>
</dbReference>
<dbReference type="InterPro" id="IPR006321">
    <property type="entry name" value="PilT/PilU"/>
</dbReference>
<proteinExistence type="inferred from homology"/>
<dbReference type="AlphaFoldDB" id="A0A562ZP51"/>
<dbReference type="Pfam" id="PF00437">
    <property type="entry name" value="T2SSE"/>
    <property type="match status" value="1"/>
</dbReference>
<dbReference type="PANTHER" id="PTHR30486">
    <property type="entry name" value="TWITCHING MOTILITY PROTEIN PILT"/>
    <property type="match status" value="1"/>
</dbReference>
<accession>A0A562ZP51</accession>
<gene>
    <name evidence="4" type="ORF">FN976_17335</name>
</gene>
<dbReference type="CDD" id="cd01131">
    <property type="entry name" value="PilT"/>
    <property type="match status" value="1"/>
</dbReference>
<dbReference type="EMBL" id="VOBQ01000013">
    <property type="protein sequence ID" value="TWO70098.1"/>
    <property type="molecule type" value="Genomic_DNA"/>
</dbReference>
<dbReference type="GO" id="GO:0005524">
    <property type="term" value="F:ATP binding"/>
    <property type="evidence" value="ECO:0007669"/>
    <property type="project" value="InterPro"/>
</dbReference>
<protein>
    <submittedName>
        <fullName evidence="4">PilT/PilU family type 4a pilus ATPase</fullName>
    </submittedName>
</protein>
<dbReference type="RefSeq" id="WP_145894294.1">
    <property type="nucleotide sequence ID" value="NZ_VOBQ01000013.1"/>
</dbReference>
<dbReference type="PROSITE" id="PS00662">
    <property type="entry name" value="T2SP_E"/>
    <property type="match status" value="1"/>
</dbReference>
<comment type="caution">
    <text evidence="4">The sequence shown here is derived from an EMBL/GenBank/DDBJ whole genome shotgun (WGS) entry which is preliminary data.</text>
</comment>
<reference evidence="4 5" key="1">
    <citation type="submission" date="2019-07" db="EMBL/GenBank/DDBJ databases">
        <title>Caenimonas sedimenti sp. nov., isolated from activated sludge.</title>
        <authorList>
            <person name="Xu J."/>
        </authorList>
    </citation>
    <scope>NUCLEOTIDE SEQUENCE [LARGE SCALE GENOMIC DNA]</scope>
    <source>
        <strain evidence="4 5">HX-9-20</strain>
    </source>
</reference>
<dbReference type="InterPro" id="IPR050921">
    <property type="entry name" value="T4SS_GSP_E_ATPase"/>
</dbReference>
<sequence length="381" mass="41632">MSTMEKILRLMAEKKASDVYLSAHAPAMIKINGQCLPINNQMLPPEATRQLLAEVLPAHRIEELDQTGELNMAHAVEGAGNFRFSAMRQRGTIAAVIRYIATDIPPLGSLSVPMILAELIMAKRGLLLMVGSTGAGKSTTLASMMDHRNENMAGHILTIEDPVEFLFRNKKCVVNQREVGSDTQSMQTALKNALRQAPDVILVGEIRDRETMSAAIAYAQSGHLCLATMHANNSYQALNRILSFYPVEVRPTMLGDLAAALKAVVSQRLLRTVSGGRAPAVEVMLNTKLVADLIEKGDFSGVKEAMEQSMAEGSQTFEADIARLIMEGTVDKKEGLAYADSPTNLQWRLQNTSTGNNPNQQAEEEVDDEPSFTEITLDVKH</sequence>
<dbReference type="Gene3D" id="3.40.50.300">
    <property type="entry name" value="P-loop containing nucleotide triphosphate hydrolases"/>
    <property type="match status" value="1"/>
</dbReference>
<evidence type="ECO:0000313" key="5">
    <source>
        <dbReference type="Proteomes" id="UP000318199"/>
    </source>
</evidence>
<evidence type="ECO:0000313" key="4">
    <source>
        <dbReference type="EMBL" id="TWO70098.1"/>
    </source>
</evidence>
<feature type="compositionally biased region" description="Polar residues" evidence="2">
    <location>
        <begin position="348"/>
        <end position="361"/>
    </location>
</feature>
<dbReference type="OrthoDB" id="5790493at2"/>
<dbReference type="SUPFAM" id="SSF52540">
    <property type="entry name" value="P-loop containing nucleoside triphosphate hydrolases"/>
    <property type="match status" value="1"/>
</dbReference>
<organism evidence="4 5">
    <name type="scientific">Caenimonas sedimenti</name>
    <dbReference type="NCBI Taxonomy" id="2596921"/>
    <lineage>
        <taxon>Bacteria</taxon>
        <taxon>Pseudomonadati</taxon>
        <taxon>Pseudomonadota</taxon>
        <taxon>Betaproteobacteria</taxon>
        <taxon>Burkholderiales</taxon>
        <taxon>Comamonadaceae</taxon>
        <taxon>Caenimonas</taxon>
    </lineage>
</organism>
<feature type="compositionally biased region" description="Acidic residues" evidence="2">
    <location>
        <begin position="362"/>
        <end position="371"/>
    </location>
</feature>
<dbReference type="NCBIfam" id="TIGR01420">
    <property type="entry name" value="pilT_fam"/>
    <property type="match status" value="1"/>
</dbReference>
<dbReference type="InterPro" id="IPR001482">
    <property type="entry name" value="T2SS/T4SS_dom"/>
</dbReference>
<evidence type="ECO:0000256" key="2">
    <source>
        <dbReference type="SAM" id="MobiDB-lite"/>
    </source>
</evidence>
<comment type="similarity">
    <text evidence="1">Belongs to the GSP E family.</text>
</comment>
<evidence type="ECO:0000259" key="3">
    <source>
        <dbReference type="PROSITE" id="PS00662"/>
    </source>
</evidence>
<dbReference type="PANTHER" id="PTHR30486:SF12">
    <property type="entry name" value="TYPE IV PILUS ATPASE PILU"/>
    <property type="match status" value="1"/>
</dbReference>
<feature type="region of interest" description="Disordered" evidence="2">
    <location>
        <begin position="348"/>
        <end position="381"/>
    </location>
</feature>